<reference evidence="1" key="1">
    <citation type="submission" date="2019-08" db="EMBL/GenBank/DDBJ databases">
        <authorList>
            <person name="Kucharzyk K."/>
            <person name="Murdoch R.W."/>
            <person name="Higgins S."/>
            <person name="Loffler F."/>
        </authorList>
    </citation>
    <scope>NUCLEOTIDE SEQUENCE</scope>
</reference>
<sequence length="88" mass="10211">MNDHRGAHQIQIRILRPLHEPRQAGFQRHAELRFAEHAHELAGDGFLHFLANVLERRLKRLSCTERIADDGHRVGKLLSKLREPPVLL</sequence>
<evidence type="ECO:0000313" key="1">
    <source>
        <dbReference type="EMBL" id="MPN10667.1"/>
    </source>
</evidence>
<organism evidence="1">
    <name type="scientific">bioreactor metagenome</name>
    <dbReference type="NCBI Taxonomy" id="1076179"/>
    <lineage>
        <taxon>unclassified sequences</taxon>
        <taxon>metagenomes</taxon>
        <taxon>ecological metagenomes</taxon>
    </lineage>
</organism>
<dbReference type="AlphaFoldDB" id="A0A645F8W1"/>
<protein>
    <submittedName>
        <fullName evidence="1">Uncharacterized protein</fullName>
    </submittedName>
</protein>
<comment type="caution">
    <text evidence="1">The sequence shown here is derived from an EMBL/GenBank/DDBJ whole genome shotgun (WGS) entry which is preliminary data.</text>
</comment>
<gene>
    <name evidence="1" type="ORF">SDC9_157962</name>
</gene>
<dbReference type="EMBL" id="VSSQ01056830">
    <property type="protein sequence ID" value="MPN10667.1"/>
    <property type="molecule type" value="Genomic_DNA"/>
</dbReference>
<proteinExistence type="predicted"/>
<name>A0A645F8W1_9ZZZZ</name>
<accession>A0A645F8W1</accession>